<reference evidence="4 5" key="1">
    <citation type="submission" date="2023-07" db="EMBL/GenBank/DDBJ databases">
        <title>Genomic Encyclopedia of Type Strains, Phase IV (KMG-IV): sequencing the most valuable type-strain genomes for metagenomic binning, comparative biology and taxonomic classification.</title>
        <authorList>
            <person name="Goeker M."/>
        </authorList>
    </citation>
    <scope>NUCLEOTIDE SEQUENCE [LARGE SCALE GENOMIC DNA]</scope>
    <source>
        <strain evidence="4 5">DSM 4006</strain>
    </source>
</reference>
<protein>
    <recommendedName>
        <fullName evidence="6">GerA spore germination protein</fullName>
    </recommendedName>
</protein>
<dbReference type="EMBL" id="JAUSTP010000001">
    <property type="protein sequence ID" value="MDQ0188384.1"/>
    <property type="molecule type" value="Genomic_DNA"/>
</dbReference>
<name>A0ABT9XDK8_9BACL</name>
<evidence type="ECO:0008006" key="6">
    <source>
        <dbReference type="Google" id="ProtNLM"/>
    </source>
</evidence>
<dbReference type="RefSeq" id="WP_274455789.1">
    <property type="nucleotide sequence ID" value="NZ_CP067097.1"/>
</dbReference>
<sequence>MNFLHGDKRRGQQLDGREDQIVSDIRANQDRLEFLFGDTQDVKIEHLTWRTAGKRSEVTLVYCEGLCDLERLERSILPQLRELTANEVRRTTDLMPAQSLPFAAKLDSYRQVIRHVFQGQLVVFGIGHAFSVDIAKKPNRLPEDSKTEISLLGARDGFVEDLTTNIALVRKRLNTASLSVLKFEVGKFNSTSVGILFVKDACSEHIIEALKRHMASTDVISVESGPELVEMLNPSKYAFIPKYRVSGRPDFVAQCLRRGKFAILVDGEPLALLAPINLSFLMTAADDMYATFPFVTFERIIRAIAFIIALFVPGFYVGITALHPDEVPLAMLATLVNSRIGLPWPTPIEAFVMLMMFEIFKESGTHLPQPSGNILSTVGGLIIGDAAIRAGMASPALVVAISASAVALYAITNHALAGVVSILRLGVLLLSSFFGLFGFILACIFVVTYFAQIRSFGMPFLAPTSPFHWHSFYKTYVSNWPQRKAGRT</sequence>
<keyword evidence="3" id="KW-0812">Transmembrane</keyword>
<comment type="caution">
    <text evidence="4">The sequence shown here is derived from an EMBL/GenBank/DDBJ whole genome shotgun (WGS) entry which is preliminary data.</text>
</comment>
<dbReference type="Pfam" id="PF03323">
    <property type="entry name" value="GerA"/>
    <property type="match status" value="1"/>
</dbReference>
<evidence type="ECO:0000313" key="5">
    <source>
        <dbReference type="Proteomes" id="UP001232973"/>
    </source>
</evidence>
<organism evidence="4 5">
    <name type="scientific">Alicyclobacillus cycloheptanicus</name>
    <dbReference type="NCBI Taxonomy" id="1457"/>
    <lineage>
        <taxon>Bacteria</taxon>
        <taxon>Bacillati</taxon>
        <taxon>Bacillota</taxon>
        <taxon>Bacilli</taxon>
        <taxon>Bacillales</taxon>
        <taxon>Alicyclobacillaceae</taxon>
        <taxon>Alicyclobacillus</taxon>
    </lineage>
</organism>
<evidence type="ECO:0000313" key="4">
    <source>
        <dbReference type="EMBL" id="MDQ0188384.1"/>
    </source>
</evidence>
<keyword evidence="5" id="KW-1185">Reference proteome</keyword>
<dbReference type="InterPro" id="IPR050768">
    <property type="entry name" value="UPF0353/GerABKA_families"/>
</dbReference>
<evidence type="ECO:0000256" key="1">
    <source>
        <dbReference type="ARBA" id="ARBA00005278"/>
    </source>
</evidence>
<proteinExistence type="inferred from homology"/>
<keyword evidence="2 3" id="KW-0472">Membrane</keyword>
<dbReference type="PIRSF" id="PIRSF005690">
    <property type="entry name" value="GerBA"/>
    <property type="match status" value="1"/>
</dbReference>
<dbReference type="InterPro" id="IPR004995">
    <property type="entry name" value="Spore_Ger"/>
</dbReference>
<evidence type="ECO:0000256" key="2">
    <source>
        <dbReference type="ARBA" id="ARBA00023136"/>
    </source>
</evidence>
<accession>A0ABT9XDK8</accession>
<gene>
    <name evidence="4" type="ORF">J2S03_000188</name>
</gene>
<dbReference type="PANTHER" id="PTHR22550">
    <property type="entry name" value="SPORE GERMINATION PROTEIN"/>
    <property type="match status" value="1"/>
</dbReference>
<evidence type="ECO:0000256" key="3">
    <source>
        <dbReference type="SAM" id="Phobius"/>
    </source>
</evidence>
<keyword evidence="3" id="KW-1133">Transmembrane helix</keyword>
<comment type="similarity">
    <text evidence="1">Belongs to the GerABKA family.</text>
</comment>
<dbReference type="Proteomes" id="UP001232973">
    <property type="component" value="Unassembled WGS sequence"/>
</dbReference>
<feature type="transmembrane region" description="Helical" evidence="3">
    <location>
        <begin position="300"/>
        <end position="322"/>
    </location>
</feature>
<dbReference type="PANTHER" id="PTHR22550:SF5">
    <property type="entry name" value="LEUCINE ZIPPER PROTEIN 4"/>
    <property type="match status" value="1"/>
</dbReference>
<feature type="transmembrane region" description="Helical" evidence="3">
    <location>
        <begin position="396"/>
        <end position="420"/>
    </location>
</feature>
<feature type="transmembrane region" description="Helical" evidence="3">
    <location>
        <begin position="427"/>
        <end position="451"/>
    </location>
</feature>